<organism evidence="10 11">
    <name type="scientific">Ilumatobacter fluminis</name>
    <dbReference type="NCBI Taxonomy" id="467091"/>
    <lineage>
        <taxon>Bacteria</taxon>
        <taxon>Bacillati</taxon>
        <taxon>Actinomycetota</taxon>
        <taxon>Acidimicrobiia</taxon>
        <taxon>Acidimicrobiales</taxon>
        <taxon>Ilumatobacteraceae</taxon>
        <taxon>Ilumatobacter</taxon>
    </lineage>
</organism>
<dbReference type="GO" id="GO:0046872">
    <property type="term" value="F:metal ion binding"/>
    <property type="evidence" value="ECO:0007669"/>
    <property type="project" value="UniProtKB-KW"/>
</dbReference>
<dbReference type="OrthoDB" id="5243903at2"/>
<comment type="caution">
    <text evidence="10">The sequence shown here is derived from an EMBL/GenBank/DDBJ whole genome shotgun (WGS) entry which is preliminary data.</text>
</comment>
<evidence type="ECO:0000256" key="7">
    <source>
        <dbReference type="RuleBase" id="RU364112"/>
    </source>
</evidence>
<keyword evidence="2 7" id="KW-0349">Heme</keyword>
<feature type="transmembrane region" description="Helical" evidence="7">
    <location>
        <begin position="111"/>
        <end position="132"/>
    </location>
</feature>
<keyword evidence="3 7" id="KW-0479">Metal-binding</keyword>
<keyword evidence="6 7" id="KW-0408">Iron</keyword>
<evidence type="ECO:0000256" key="1">
    <source>
        <dbReference type="ARBA" id="ARBA00010342"/>
    </source>
</evidence>
<evidence type="ECO:0000313" key="10">
    <source>
        <dbReference type="EMBL" id="TDT17756.1"/>
    </source>
</evidence>
<comment type="similarity">
    <text evidence="1 7">Belongs to the CcmH/CycL/Ccl2/NrfF family.</text>
</comment>
<keyword evidence="7" id="KW-1133">Transmembrane helix</keyword>
<accession>A0A4R7I4V6</accession>
<sequence length="181" mass="19539">MTSVNRKLKRWPGWVLLGLAVVALLAVGATRDTGPRTPDERIEAISKRLACPICQGESVYESRNTASVQIREAIKQDVNDGIKSDEQIIQDIVVAYEGEELLVPTADGVEALAWALPAAAFVIGATGLGFAFRRWQQSARALGEATDDDYALVADAMANFDEHEDEPVPVRAEASDDADDA</sequence>
<dbReference type="CDD" id="cd16378">
    <property type="entry name" value="CcmH_N"/>
    <property type="match status" value="1"/>
</dbReference>
<name>A0A4R7I4V6_9ACTN</name>
<proteinExistence type="inferred from homology"/>
<dbReference type="AlphaFoldDB" id="A0A4R7I4V6"/>
<evidence type="ECO:0000256" key="5">
    <source>
        <dbReference type="ARBA" id="ARBA00022748"/>
    </source>
</evidence>
<evidence type="ECO:0000256" key="6">
    <source>
        <dbReference type="ARBA" id="ARBA00023004"/>
    </source>
</evidence>
<feature type="domain" description="CcmH/CycL/Ccl2/NrfF N-terminal" evidence="9">
    <location>
        <begin position="17"/>
        <end position="150"/>
    </location>
</feature>
<dbReference type="GO" id="GO:0017004">
    <property type="term" value="P:cytochrome complex assembly"/>
    <property type="evidence" value="ECO:0007669"/>
    <property type="project" value="UniProtKB-KW"/>
</dbReference>
<dbReference type="InterPro" id="IPR038297">
    <property type="entry name" value="CcmH/CycL/NrfF/Ccl2_sf"/>
</dbReference>
<keyword evidence="7" id="KW-0472">Membrane</keyword>
<keyword evidence="7" id="KW-0812">Transmembrane</keyword>
<evidence type="ECO:0000313" key="11">
    <source>
        <dbReference type="Proteomes" id="UP000294558"/>
    </source>
</evidence>
<dbReference type="InterPro" id="IPR005616">
    <property type="entry name" value="CcmH/CycL/Ccl2/NrfF_N"/>
</dbReference>
<dbReference type="GO" id="GO:0005886">
    <property type="term" value="C:plasma membrane"/>
    <property type="evidence" value="ECO:0007669"/>
    <property type="project" value="TreeGrafter"/>
</dbReference>
<dbReference type="PANTHER" id="PTHR47870">
    <property type="entry name" value="CYTOCHROME C-TYPE BIOGENESIS PROTEIN CCMH"/>
    <property type="match status" value="1"/>
</dbReference>
<dbReference type="PANTHER" id="PTHR47870:SF1">
    <property type="entry name" value="CYTOCHROME C-TYPE BIOGENESIS PROTEIN CCMH"/>
    <property type="match status" value="1"/>
</dbReference>
<comment type="function">
    <text evidence="7">Possible subunit of a heme lyase.</text>
</comment>
<dbReference type="Gene3D" id="1.10.8.640">
    <property type="entry name" value="Cytochrome C biogenesis protein"/>
    <property type="match status" value="1"/>
</dbReference>
<dbReference type="EMBL" id="SOAU01000001">
    <property type="protein sequence ID" value="TDT17756.1"/>
    <property type="molecule type" value="Genomic_DNA"/>
</dbReference>
<evidence type="ECO:0000259" key="9">
    <source>
        <dbReference type="Pfam" id="PF03918"/>
    </source>
</evidence>
<reference evidence="10 11" key="1">
    <citation type="submission" date="2019-03" db="EMBL/GenBank/DDBJ databases">
        <title>Sequencing the genomes of 1000 actinobacteria strains.</title>
        <authorList>
            <person name="Klenk H.-P."/>
        </authorList>
    </citation>
    <scope>NUCLEOTIDE SEQUENCE [LARGE SCALE GENOMIC DNA]</scope>
    <source>
        <strain evidence="10 11">DSM 18936</strain>
    </source>
</reference>
<evidence type="ECO:0000256" key="2">
    <source>
        <dbReference type="ARBA" id="ARBA00022617"/>
    </source>
</evidence>
<dbReference type="RefSeq" id="WP_133870024.1">
    <property type="nucleotide sequence ID" value="NZ_SOAU01000001.1"/>
</dbReference>
<keyword evidence="4 7" id="KW-0732">Signal</keyword>
<feature type="region of interest" description="Disordered" evidence="8">
    <location>
        <begin position="162"/>
        <end position="181"/>
    </location>
</feature>
<protein>
    <recommendedName>
        <fullName evidence="7">Cytochrome c-type biogenesis protein</fullName>
    </recommendedName>
</protein>
<dbReference type="Proteomes" id="UP000294558">
    <property type="component" value="Unassembled WGS sequence"/>
</dbReference>
<dbReference type="Pfam" id="PF03918">
    <property type="entry name" value="CcmH"/>
    <property type="match status" value="1"/>
</dbReference>
<keyword evidence="11" id="KW-1185">Reference proteome</keyword>
<evidence type="ECO:0000256" key="3">
    <source>
        <dbReference type="ARBA" id="ARBA00022723"/>
    </source>
</evidence>
<dbReference type="InterPro" id="IPR051263">
    <property type="entry name" value="C-type_cytochrome_biogenesis"/>
</dbReference>
<evidence type="ECO:0000256" key="8">
    <source>
        <dbReference type="SAM" id="MobiDB-lite"/>
    </source>
</evidence>
<evidence type="ECO:0000256" key="4">
    <source>
        <dbReference type="ARBA" id="ARBA00022729"/>
    </source>
</evidence>
<keyword evidence="5" id="KW-0201">Cytochrome c-type biogenesis</keyword>
<gene>
    <name evidence="10" type="ORF">BDK89_3369</name>
</gene>